<sequence length="76" mass="7735">MANAPTAEIAETSFAALVAAMQQLTLVLNANLTLMSNSSAMAAFNAAGLTLPAATPALTPQTPPSGKRILIPSKLR</sequence>
<evidence type="ECO:0000256" key="1">
    <source>
        <dbReference type="SAM" id="MobiDB-lite"/>
    </source>
</evidence>
<dbReference type="Proteomes" id="UP000053424">
    <property type="component" value="Unassembled WGS sequence"/>
</dbReference>
<evidence type="ECO:0000313" key="3">
    <source>
        <dbReference type="Proteomes" id="UP000053424"/>
    </source>
</evidence>
<proteinExistence type="predicted"/>
<protein>
    <submittedName>
        <fullName evidence="2">Uncharacterized protein</fullName>
    </submittedName>
</protein>
<feature type="region of interest" description="Disordered" evidence="1">
    <location>
        <begin position="55"/>
        <end position="76"/>
    </location>
</feature>
<reference evidence="3" key="2">
    <citation type="submission" date="2015-01" db="EMBL/GenBank/DDBJ databases">
        <title>Evolutionary Origins and Diversification of the Mycorrhizal Mutualists.</title>
        <authorList>
            <consortium name="DOE Joint Genome Institute"/>
            <consortium name="Mycorrhizal Genomics Consortium"/>
            <person name="Kohler A."/>
            <person name="Kuo A."/>
            <person name="Nagy L.G."/>
            <person name="Floudas D."/>
            <person name="Copeland A."/>
            <person name="Barry K.W."/>
            <person name="Cichocki N."/>
            <person name="Veneault-Fourrey C."/>
            <person name="LaButti K."/>
            <person name="Lindquist E.A."/>
            <person name="Lipzen A."/>
            <person name="Lundell T."/>
            <person name="Morin E."/>
            <person name="Murat C."/>
            <person name="Riley R."/>
            <person name="Ohm R."/>
            <person name="Sun H."/>
            <person name="Tunlid A."/>
            <person name="Henrissat B."/>
            <person name="Grigoriev I.V."/>
            <person name="Hibbett D.S."/>
            <person name="Martin F."/>
        </authorList>
    </citation>
    <scope>NUCLEOTIDE SEQUENCE [LARGE SCALE GENOMIC DNA]</scope>
    <source>
        <strain evidence="3">h7</strain>
    </source>
</reference>
<accession>A0A0C3CJL0</accession>
<reference evidence="2 3" key="1">
    <citation type="submission" date="2014-04" db="EMBL/GenBank/DDBJ databases">
        <authorList>
            <consortium name="DOE Joint Genome Institute"/>
            <person name="Kuo A."/>
            <person name="Gay G."/>
            <person name="Dore J."/>
            <person name="Kohler A."/>
            <person name="Nagy L.G."/>
            <person name="Floudas D."/>
            <person name="Copeland A."/>
            <person name="Barry K.W."/>
            <person name="Cichocki N."/>
            <person name="Veneault-Fourrey C."/>
            <person name="LaButti K."/>
            <person name="Lindquist E.A."/>
            <person name="Lipzen A."/>
            <person name="Lundell T."/>
            <person name="Morin E."/>
            <person name="Murat C."/>
            <person name="Sun H."/>
            <person name="Tunlid A."/>
            <person name="Henrissat B."/>
            <person name="Grigoriev I.V."/>
            <person name="Hibbett D.S."/>
            <person name="Martin F."/>
            <person name="Nordberg H.P."/>
            <person name="Cantor M.N."/>
            <person name="Hua S.X."/>
        </authorList>
    </citation>
    <scope>NUCLEOTIDE SEQUENCE [LARGE SCALE GENOMIC DNA]</scope>
    <source>
        <strain evidence="3">h7</strain>
    </source>
</reference>
<dbReference type="AlphaFoldDB" id="A0A0C3CJL0"/>
<organism evidence="2 3">
    <name type="scientific">Hebeloma cylindrosporum</name>
    <dbReference type="NCBI Taxonomy" id="76867"/>
    <lineage>
        <taxon>Eukaryota</taxon>
        <taxon>Fungi</taxon>
        <taxon>Dikarya</taxon>
        <taxon>Basidiomycota</taxon>
        <taxon>Agaricomycotina</taxon>
        <taxon>Agaricomycetes</taxon>
        <taxon>Agaricomycetidae</taxon>
        <taxon>Agaricales</taxon>
        <taxon>Agaricineae</taxon>
        <taxon>Hymenogastraceae</taxon>
        <taxon>Hebeloma</taxon>
    </lineage>
</organism>
<evidence type="ECO:0000313" key="2">
    <source>
        <dbReference type="EMBL" id="KIM44284.1"/>
    </source>
</evidence>
<gene>
    <name evidence="2" type="ORF">M413DRAFT_25712</name>
</gene>
<dbReference type="HOGENOM" id="CLU_2654778_0_0_1"/>
<dbReference type="EMBL" id="KN831774">
    <property type="protein sequence ID" value="KIM44284.1"/>
    <property type="molecule type" value="Genomic_DNA"/>
</dbReference>
<keyword evidence="3" id="KW-1185">Reference proteome</keyword>
<name>A0A0C3CJL0_HEBCY</name>